<feature type="coiled-coil region" evidence="1">
    <location>
        <begin position="200"/>
        <end position="266"/>
    </location>
</feature>
<accession>A0A1N7LE81</accession>
<organism evidence="3 4">
    <name type="scientific">Chryseobacterium gambrini</name>
    <dbReference type="NCBI Taxonomy" id="373672"/>
    <lineage>
        <taxon>Bacteria</taxon>
        <taxon>Pseudomonadati</taxon>
        <taxon>Bacteroidota</taxon>
        <taxon>Flavobacteriia</taxon>
        <taxon>Flavobacteriales</taxon>
        <taxon>Weeksellaceae</taxon>
        <taxon>Chryseobacterium group</taxon>
        <taxon>Chryseobacterium</taxon>
    </lineage>
</organism>
<proteinExistence type="predicted"/>
<sequence>MAQKINKIYDIQLQGEKDLLKKMQVVNAAFDTAKAKFQSLKSIAGNTKIVNDAELQKEKQALLEVEKALIKETIAKKEAQAASVALQTARINERNETAKLSSELHSSVGAYKELNNEYKVAKQRAMDIGAAKGIESEQFKRASAEALTYYNRLKAIDAGVGVFSRNVGNYPKTTNLSNLDSAAIQNLKNSGFGQVIAGQINQAKNSAKQLDAELIVLKSRLDQLREAGVTDLDTVERQIIENRQAAEKFRQEIQRVQNELRGLGNTGGKSITNLNNHFNSLKNQISSVAVTYLSFQAAFAKTQELVTNTAELSDQVTNLEIELGKAAGGAQKLVDQLAQINTRTPLVELVNMANIAVKAGVEESDLVGVVKAVDQIKTAFGKDFGDVEEGTESLVKLINVFEGEGNVTEEKLLKMGNAIRVLANESVASVPFLNDFSKRMAGLKGISEISLPAVLGLASGFEQFGQSAETSSTALVRIIPKLASDTEKFAKIAGMSRKEFSALINNNPAEALIKVAEGIAKNKGSIEELIQSLGDSELAKKGGAGIVSALGVLGKNAETFRATIKSAGEAYEDTSDITEAFEKKNQNFAASMDMIKKRFADLANNQRLLKAFSAFATAILFIGQAVAKIPFGWWIAMLTFLTLAYWENIKALAVNIYQQTIFIARQAIGNALIAVGNIILRAQAIALGIANAAWTILNATMLFFGSIIPGIRAAWISLNITLALTPVGFILAGIVAIGAGLVLLSERSETAANSIKKQGAAVKQTATEMKLNAEITKRASEATSDTIAKVDTLTKVVKDNSISLDTRKKALQELININPKYLSALTLENIKTAEGVKILEAYKNKIIEVAKAKAAQQLLEEKSKRLFELEMQAADDAGKALERKRTKGEIFNAQAWKQDLKEVGGLLGMGEGDDETKFNNRLKERIELQKEINVLTGKVVDNLKKGNIKNVFGGTTDDDEEKKEKKYTGSKLNGYQKDYLKDLEATRNQQLAILEKSFLKGLISEEEYIKGSLKINSNYYDKKIAYLKGGNAEERKQVAQATLDKVKAERDSNDKLFNIFKKRNDDELKVAEQTAKDKLEQVQKNPYSTEMEKLDAEKTYYQESTDAQIAYNQKMLDLNEEYSKMSLSELDEMYRQLNKKVQEENQNNLQTRIRSVQITFTVIDQTSQNLNNQNSINAAIQRKNILNDKSISLEKKKIELQKISEQLELQNINTELGNTNARIATYELELNTRKLTNDEMREYNKLLLQRSQLEADKAQAEQNLRITNATLPNSGLPGSGASGLASSITNSLKNKSTGQIVLGKDGDGLFGGKDYSEQLGFVIAQAFDTATLAMNSYFDAERARIEQSKQLAYDRIDLEKQQLLRFAQSSAERESIEKQAAEKKKKADKEAGEKLKKSKKAEAKIAFLMQLANIWSTVWQLGPIAGAIMGGVLTILAGVQYASTIKGIDSAQYKRGGQFLGKGGNLRGPSHSNGGMPVYNPVTGEKVAEMEGNEGIINANSMKDKNTYTVTGNPSQIASKINALGGGVDWYGGATIKKYESGGVFNWNRTQPPVFSSYTDQIVSSSVNMTEVNERMDRVEKMLSSTAESLNKEVNRKTVLNPNDVTNYQNEKRKQSEIATL</sequence>
<keyword evidence="1" id="KW-0175">Coiled coil</keyword>
<evidence type="ECO:0000313" key="4">
    <source>
        <dbReference type="Proteomes" id="UP000185781"/>
    </source>
</evidence>
<reference evidence="3 4" key="1">
    <citation type="submission" date="2017-01" db="EMBL/GenBank/DDBJ databases">
        <authorList>
            <person name="Mah S.A."/>
            <person name="Swanson W.J."/>
            <person name="Moy G.W."/>
            <person name="Vacquier V.D."/>
        </authorList>
    </citation>
    <scope>NUCLEOTIDE SEQUENCE [LARGE SCALE GENOMIC DNA]</scope>
    <source>
        <strain evidence="3 4">DSM 18014</strain>
    </source>
</reference>
<feature type="transmembrane region" description="Helical" evidence="2">
    <location>
        <begin position="661"/>
        <end position="679"/>
    </location>
</feature>
<dbReference type="RefSeq" id="WP_027380867.1">
    <property type="nucleotide sequence ID" value="NZ_FTOV01000002.1"/>
</dbReference>
<evidence type="ECO:0000256" key="2">
    <source>
        <dbReference type="SAM" id="Phobius"/>
    </source>
</evidence>
<feature type="coiled-coil region" evidence="1">
    <location>
        <begin position="1127"/>
        <end position="1154"/>
    </location>
</feature>
<keyword evidence="2" id="KW-0812">Transmembrane</keyword>
<keyword evidence="2" id="KW-1133">Transmembrane helix</keyword>
<evidence type="ECO:0000313" key="3">
    <source>
        <dbReference type="EMBL" id="SIS72135.1"/>
    </source>
</evidence>
<protein>
    <submittedName>
        <fullName evidence="3">Phage-related minor tail protein</fullName>
    </submittedName>
</protein>
<evidence type="ECO:0000256" key="1">
    <source>
        <dbReference type="SAM" id="Coils"/>
    </source>
</evidence>
<feature type="transmembrane region" description="Helical" evidence="2">
    <location>
        <begin position="720"/>
        <end position="744"/>
    </location>
</feature>
<feature type="transmembrane region" description="Helical" evidence="2">
    <location>
        <begin position="685"/>
        <end position="708"/>
    </location>
</feature>
<feature type="coiled-coil region" evidence="1">
    <location>
        <begin position="1193"/>
        <end position="1270"/>
    </location>
</feature>
<feature type="coiled-coil region" evidence="1">
    <location>
        <begin position="1364"/>
        <end position="1393"/>
    </location>
</feature>
<keyword evidence="2" id="KW-0472">Membrane</keyword>
<gene>
    <name evidence="3" type="ORF">SAMN05421785_102176</name>
</gene>
<name>A0A1N7LE81_9FLAO</name>
<dbReference type="OrthoDB" id="1050541at2"/>
<dbReference type="EMBL" id="FTOV01000002">
    <property type="protein sequence ID" value="SIS72135.1"/>
    <property type="molecule type" value="Genomic_DNA"/>
</dbReference>
<dbReference type="STRING" id="373672.SAMN05421785_102176"/>
<feature type="transmembrane region" description="Helical" evidence="2">
    <location>
        <begin position="631"/>
        <end position="649"/>
    </location>
</feature>
<dbReference type="Proteomes" id="UP000185781">
    <property type="component" value="Unassembled WGS sequence"/>
</dbReference>